<dbReference type="PANTHER" id="PTHR10492:SF90">
    <property type="entry name" value="ATP-DEPENDENT DNA HELICASE"/>
    <property type="match status" value="1"/>
</dbReference>
<dbReference type="PANTHER" id="PTHR10492">
    <property type="match status" value="1"/>
</dbReference>
<dbReference type="InterPro" id="IPR027417">
    <property type="entry name" value="P-loop_NTPase"/>
</dbReference>
<evidence type="ECO:0000313" key="3">
    <source>
        <dbReference type="RefSeq" id="XP_022722234.1"/>
    </source>
</evidence>
<keyword evidence="2" id="KW-1185">Reference proteome</keyword>
<gene>
    <name evidence="3" type="primary">LOC111279554</name>
</gene>
<dbReference type="SUPFAM" id="SSF52540">
    <property type="entry name" value="P-loop containing nucleoside triphosphate hydrolases"/>
    <property type="match status" value="1"/>
</dbReference>
<accession>A0A6P5X1M7</accession>
<feature type="domain" description="DNA helicase Pif1-like 2B" evidence="1">
    <location>
        <begin position="64"/>
        <end position="110"/>
    </location>
</feature>
<dbReference type="AlphaFoldDB" id="A0A6P5X1M7"/>
<proteinExistence type="predicted"/>
<evidence type="ECO:0000313" key="2">
    <source>
        <dbReference type="Proteomes" id="UP000515121"/>
    </source>
</evidence>
<dbReference type="InterPro" id="IPR049163">
    <property type="entry name" value="Pif1-like_2B_dom"/>
</dbReference>
<dbReference type="GeneID" id="111279554"/>
<dbReference type="RefSeq" id="XP_022722234.1">
    <property type="nucleotide sequence ID" value="XM_022866499.1"/>
</dbReference>
<dbReference type="OrthoDB" id="1930718at2759"/>
<dbReference type="Proteomes" id="UP000515121">
    <property type="component" value="Unplaced"/>
</dbReference>
<organism evidence="2 3">
    <name type="scientific">Durio zibethinus</name>
    <name type="common">Durian</name>
    <dbReference type="NCBI Taxonomy" id="66656"/>
    <lineage>
        <taxon>Eukaryota</taxon>
        <taxon>Viridiplantae</taxon>
        <taxon>Streptophyta</taxon>
        <taxon>Embryophyta</taxon>
        <taxon>Tracheophyta</taxon>
        <taxon>Spermatophyta</taxon>
        <taxon>Magnoliopsida</taxon>
        <taxon>eudicotyledons</taxon>
        <taxon>Gunneridae</taxon>
        <taxon>Pentapetalae</taxon>
        <taxon>rosids</taxon>
        <taxon>malvids</taxon>
        <taxon>Malvales</taxon>
        <taxon>Malvaceae</taxon>
        <taxon>Helicteroideae</taxon>
        <taxon>Durio</taxon>
    </lineage>
</organism>
<evidence type="ECO:0000259" key="1">
    <source>
        <dbReference type="Pfam" id="PF21530"/>
    </source>
</evidence>
<dbReference type="KEGG" id="dzi:111279554"/>
<reference evidence="3" key="1">
    <citation type="submission" date="2025-08" db="UniProtKB">
        <authorList>
            <consortium name="RefSeq"/>
        </authorList>
    </citation>
    <scope>IDENTIFICATION</scope>
    <source>
        <tissue evidence="3">Fruit stalk</tissue>
    </source>
</reference>
<name>A0A6P5X1M7_DURZI</name>
<protein>
    <submittedName>
        <fullName evidence="3">ATP-dependent DNA helicase PIF1-like</fullName>
    </submittedName>
</protein>
<sequence>MVNYNDPTYLKDRAILFPTNEDVDKVNDYILSKLHGESKKYLSFDKLCPDSGSVDEQSILFPTEFFNTLKFPGIPNHELELKVGVPVILLRNINHCEGLCNGTRLIITKLGTRIIEAEVVTGSNIGKRVFIHRIIMSPTDTKWPFTLMRRQFPLKLCFAMTINKSEGQTFKHVGVYLPKPVFSHGQLCVAVSRVTSR</sequence>
<dbReference type="Pfam" id="PF21530">
    <property type="entry name" value="Pif1_2B_dom"/>
    <property type="match status" value="1"/>
</dbReference>